<dbReference type="SUPFAM" id="SSF48264">
    <property type="entry name" value="Cytochrome P450"/>
    <property type="match status" value="1"/>
</dbReference>
<dbReference type="OrthoDB" id="1470350at2759"/>
<keyword evidence="5" id="KW-0812">Transmembrane</keyword>
<evidence type="ECO:0000313" key="12">
    <source>
        <dbReference type="RefSeq" id="XP_022139676.1"/>
    </source>
</evidence>
<name>A0A6J1CDF7_MOMCH</name>
<accession>A0A6J1CDF7</accession>
<sequence length="141" mass="15945">MGWPLIGSLLTFYKAYKIGGNPNYVMDDLVSRYGKVGMYKCHLYGTPTIIVTNPEACRRIYSDDEHFKFNYPKTVNILLGDGSLTRLNPKILHRFIAPPINGSEPLSRYVEFIEKLIVEALEEWSKASPSKSLLMSSLGLL</sequence>
<evidence type="ECO:0000256" key="1">
    <source>
        <dbReference type="ARBA" id="ARBA00001971"/>
    </source>
</evidence>
<evidence type="ECO:0000256" key="4">
    <source>
        <dbReference type="ARBA" id="ARBA00022617"/>
    </source>
</evidence>
<evidence type="ECO:0000256" key="7">
    <source>
        <dbReference type="ARBA" id="ARBA00022989"/>
    </source>
</evidence>
<keyword evidence="9" id="KW-0408">Iron</keyword>
<evidence type="ECO:0000256" key="9">
    <source>
        <dbReference type="ARBA" id="ARBA00023004"/>
    </source>
</evidence>
<dbReference type="KEGG" id="mcha:111010524"/>
<dbReference type="GO" id="GO:0020037">
    <property type="term" value="F:heme binding"/>
    <property type="evidence" value="ECO:0007669"/>
    <property type="project" value="InterPro"/>
</dbReference>
<reference evidence="12" key="1">
    <citation type="submission" date="2025-08" db="UniProtKB">
        <authorList>
            <consortium name="RefSeq"/>
        </authorList>
    </citation>
    <scope>IDENTIFICATION</scope>
    <source>
        <strain evidence="12">OHB3-1</strain>
    </source>
</reference>
<dbReference type="GeneID" id="111010524"/>
<dbReference type="GO" id="GO:0016125">
    <property type="term" value="P:sterol metabolic process"/>
    <property type="evidence" value="ECO:0007669"/>
    <property type="project" value="TreeGrafter"/>
</dbReference>
<keyword evidence="6" id="KW-0479">Metal-binding</keyword>
<dbReference type="Pfam" id="PF00067">
    <property type="entry name" value="p450"/>
    <property type="match status" value="1"/>
</dbReference>
<dbReference type="Gene3D" id="1.10.630.10">
    <property type="entry name" value="Cytochrome P450"/>
    <property type="match status" value="1"/>
</dbReference>
<keyword evidence="11" id="KW-1185">Reference proteome</keyword>
<evidence type="ECO:0000256" key="3">
    <source>
        <dbReference type="ARBA" id="ARBA00010617"/>
    </source>
</evidence>
<dbReference type="GO" id="GO:0016132">
    <property type="term" value="P:brassinosteroid biosynthetic process"/>
    <property type="evidence" value="ECO:0007669"/>
    <property type="project" value="TreeGrafter"/>
</dbReference>
<organism evidence="11 12">
    <name type="scientific">Momordica charantia</name>
    <name type="common">Bitter gourd</name>
    <name type="synonym">Balsam pear</name>
    <dbReference type="NCBI Taxonomy" id="3673"/>
    <lineage>
        <taxon>Eukaryota</taxon>
        <taxon>Viridiplantae</taxon>
        <taxon>Streptophyta</taxon>
        <taxon>Embryophyta</taxon>
        <taxon>Tracheophyta</taxon>
        <taxon>Spermatophyta</taxon>
        <taxon>Magnoliopsida</taxon>
        <taxon>eudicotyledons</taxon>
        <taxon>Gunneridae</taxon>
        <taxon>Pentapetalae</taxon>
        <taxon>rosids</taxon>
        <taxon>fabids</taxon>
        <taxon>Cucurbitales</taxon>
        <taxon>Cucurbitaceae</taxon>
        <taxon>Momordiceae</taxon>
        <taxon>Momordica</taxon>
    </lineage>
</organism>
<evidence type="ECO:0000256" key="10">
    <source>
        <dbReference type="ARBA" id="ARBA00023136"/>
    </source>
</evidence>
<dbReference type="GO" id="GO:0005506">
    <property type="term" value="F:iron ion binding"/>
    <property type="evidence" value="ECO:0007669"/>
    <property type="project" value="InterPro"/>
</dbReference>
<evidence type="ECO:0000256" key="8">
    <source>
        <dbReference type="ARBA" id="ARBA00023002"/>
    </source>
</evidence>
<dbReference type="InterPro" id="IPR036396">
    <property type="entry name" value="Cyt_P450_sf"/>
</dbReference>
<evidence type="ECO:0000256" key="2">
    <source>
        <dbReference type="ARBA" id="ARBA00004167"/>
    </source>
</evidence>
<comment type="similarity">
    <text evidence="3">Belongs to the cytochrome P450 family.</text>
</comment>
<comment type="subcellular location">
    <subcellularLocation>
        <location evidence="2">Membrane</location>
        <topology evidence="2">Single-pass membrane protein</topology>
    </subcellularLocation>
</comment>
<dbReference type="AlphaFoldDB" id="A0A6J1CDF7"/>
<evidence type="ECO:0000256" key="5">
    <source>
        <dbReference type="ARBA" id="ARBA00022692"/>
    </source>
</evidence>
<dbReference type="GO" id="GO:0016020">
    <property type="term" value="C:membrane"/>
    <property type="evidence" value="ECO:0007669"/>
    <property type="project" value="UniProtKB-SubCell"/>
</dbReference>
<dbReference type="PANTHER" id="PTHR24286">
    <property type="entry name" value="CYTOCHROME P450 26"/>
    <property type="match status" value="1"/>
</dbReference>
<keyword evidence="4" id="KW-0349">Heme</keyword>
<keyword evidence="7" id="KW-1133">Transmembrane helix</keyword>
<keyword evidence="8" id="KW-0560">Oxidoreductase</keyword>
<dbReference type="GO" id="GO:0010268">
    <property type="term" value="P:brassinosteroid homeostasis"/>
    <property type="evidence" value="ECO:0007669"/>
    <property type="project" value="TreeGrafter"/>
</dbReference>
<comment type="cofactor">
    <cofactor evidence="1">
        <name>heme</name>
        <dbReference type="ChEBI" id="CHEBI:30413"/>
    </cofactor>
</comment>
<protein>
    <submittedName>
        <fullName evidence="12">Ent-kaurenoic acid oxidase 2-like</fullName>
    </submittedName>
</protein>
<dbReference type="GO" id="GO:0005783">
    <property type="term" value="C:endoplasmic reticulum"/>
    <property type="evidence" value="ECO:0007669"/>
    <property type="project" value="TreeGrafter"/>
</dbReference>
<dbReference type="Proteomes" id="UP000504603">
    <property type="component" value="Unplaced"/>
</dbReference>
<evidence type="ECO:0000256" key="6">
    <source>
        <dbReference type="ARBA" id="ARBA00022723"/>
    </source>
</evidence>
<keyword evidence="10" id="KW-0472">Membrane</keyword>
<proteinExistence type="inferred from homology"/>
<dbReference type="RefSeq" id="XP_022139676.1">
    <property type="nucleotide sequence ID" value="XM_022283984.1"/>
</dbReference>
<dbReference type="InterPro" id="IPR001128">
    <property type="entry name" value="Cyt_P450"/>
</dbReference>
<evidence type="ECO:0000313" key="11">
    <source>
        <dbReference type="Proteomes" id="UP000504603"/>
    </source>
</evidence>
<dbReference type="PANTHER" id="PTHR24286:SF199">
    <property type="entry name" value="CYTOCHROME P450 88D6"/>
    <property type="match status" value="1"/>
</dbReference>
<dbReference type="GO" id="GO:0051777">
    <property type="term" value="F:ent-kaurenoic acid monooxygenase activity"/>
    <property type="evidence" value="ECO:0007669"/>
    <property type="project" value="TreeGrafter"/>
</dbReference>
<gene>
    <name evidence="12" type="primary">LOC111010524</name>
</gene>